<sequence>MFCVFITHLPPLLHSTIEELKIPRVQHSLKA</sequence>
<keyword evidence="2" id="KW-1185">Reference proteome</keyword>
<evidence type="ECO:0000313" key="1">
    <source>
        <dbReference type="EMBL" id="CDY25497.1"/>
    </source>
</evidence>
<name>A0A078GK23_BRANA</name>
<protein>
    <submittedName>
        <fullName evidence="1">BnaC09g11220D protein</fullName>
    </submittedName>
</protein>
<dbReference type="EMBL" id="LK032176">
    <property type="protein sequence ID" value="CDY25497.1"/>
    <property type="molecule type" value="Genomic_DNA"/>
</dbReference>
<gene>
    <name evidence="1" type="primary">BnaC09g11220D</name>
    <name evidence="1" type="ORF">GSBRNA2T00032730001</name>
</gene>
<evidence type="ECO:0000313" key="2">
    <source>
        <dbReference type="Proteomes" id="UP000028999"/>
    </source>
</evidence>
<organism evidence="1 2">
    <name type="scientific">Brassica napus</name>
    <name type="common">Rape</name>
    <dbReference type="NCBI Taxonomy" id="3708"/>
    <lineage>
        <taxon>Eukaryota</taxon>
        <taxon>Viridiplantae</taxon>
        <taxon>Streptophyta</taxon>
        <taxon>Embryophyta</taxon>
        <taxon>Tracheophyta</taxon>
        <taxon>Spermatophyta</taxon>
        <taxon>Magnoliopsida</taxon>
        <taxon>eudicotyledons</taxon>
        <taxon>Gunneridae</taxon>
        <taxon>Pentapetalae</taxon>
        <taxon>rosids</taxon>
        <taxon>malvids</taxon>
        <taxon>Brassicales</taxon>
        <taxon>Brassicaceae</taxon>
        <taxon>Brassiceae</taxon>
        <taxon>Brassica</taxon>
    </lineage>
</organism>
<reference evidence="1 2" key="1">
    <citation type="journal article" date="2014" name="Science">
        <title>Plant genetics. Early allopolyploid evolution in the post-Neolithic Brassica napus oilseed genome.</title>
        <authorList>
            <person name="Chalhoub B."/>
            <person name="Denoeud F."/>
            <person name="Liu S."/>
            <person name="Parkin I.A."/>
            <person name="Tang H."/>
            <person name="Wang X."/>
            <person name="Chiquet J."/>
            <person name="Belcram H."/>
            <person name="Tong C."/>
            <person name="Samans B."/>
            <person name="Correa M."/>
            <person name="Da Silva C."/>
            <person name="Just J."/>
            <person name="Falentin C."/>
            <person name="Koh C.S."/>
            <person name="Le Clainche I."/>
            <person name="Bernard M."/>
            <person name="Bento P."/>
            <person name="Noel B."/>
            <person name="Labadie K."/>
            <person name="Alberti A."/>
            <person name="Charles M."/>
            <person name="Arnaud D."/>
            <person name="Guo H."/>
            <person name="Daviaud C."/>
            <person name="Alamery S."/>
            <person name="Jabbari K."/>
            <person name="Zhao M."/>
            <person name="Edger P.P."/>
            <person name="Chelaifa H."/>
            <person name="Tack D."/>
            <person name="Lassalle G."/>
            <person name="Mestiri I."/>
            <person name="Schnel N."/>
            <person name="Le Paslier M.C."/>
            <person name="Fan G."/>
            <person name="Renault V."/>
            <person name="Bayer P.E."/>
            <person name="Golicz A.A."/>
            <person name="Manoli S."/>
            <person name="Lee T.H."/>
            <person name="Thi V.H."/>
            <person name="Chalabi S."/>
            <person name="Hu Q."/>
            <person name="Fan C."/>
            <person name="Tollenaere R."/>
            <person name="Lu Y."/>
            <person name="Battail C."/>
            <person name="Shen J."/>
            <person name="Sidebottom C.H."/>
            <person name="Wang X."/>
            <person name="Canaguier A."/>
            <person name="Chauveau A."/>
            <person name="Berard A."/>
            <person name="Deniot G."/>
            <person name="Guan M."/>
            <person name="Liu Z."/>
            <person name="Sun F."/>
            <person name="Lim Y.P."/>
            <person name="Lyons E."/>
            <person name="Town C.D."/>
            <person name="Bancroft I."/>
            <person name="Wang X."/>
            <person name="Meng J."/>
            <person name="Ma J."/>
            <person name="Pires J.C."/>
            <person name="King G.J."/>
            <person name="Brunel D."/>
            <person name="Delourme R."/>
            <person name="Renard M."/>
            <person name="Aury J.M."/>
            <person name="Adams K.L."/>
            <person name="Batley J."/>
            <person name="Snowdon R.J."/>
            <person name="Tost J."/>
            <person name="Edwards D."/>
            <person name="Zhou Y."/>
            <person name="Hua W."/>
            <person name="Sharpe A.G."/>
            <person name="Paterson A.H."/>
            <person name="Guan C."/>
            <person name="Wincker P."/>
        </authorList>
    </citation>
    <scope>NUCLEOTIDE SEQUENCE [LARGE SCALE GENOMIC DNA]</scope>
    <source>
        <strain evidence="2">cv. Darmor-bzh</strain>
    </source>
</reference>
<proteinExistence type="predicted"/>
<dbReference type="Gramene" id="CDY25497">
    <property type="protein sequence ID" value="CDY25497"/>
    <property type="gene ID" value="GSBRNA2T00032730001"/>
</dbReference>
<dbReference type="PaxDb" id="3708-A0A078GK23"/>
<dbReference type="Proteomes" id="UP000028999">
    <property type="component" value="Unassembled WGS sequence"/>
</dbReference>
<accession>A0A078GK23</accession>
<dbReference type="AlphaFoldDB" id="A0A078GK23"/>